<comment type="caution">
    <text evidence="2">The sequence shown here is derived from an EMBL/GenBank/DDBJ whole genome shotgun (WGS) entry which is preliminary data.</text>
</comment>
<evidence type="ECO:0000313" key="2">
    <source>
        <dbReference type="EMBL" id="KAL3312741.1"/>
    </source>
</evidence>
<feature type="domain" description="Aminotransferase class I/classII large" evidence="1">
    <location>
        <begin position="120"/>
        <end position="264"/>
    </location>
</feature>
<dbReference type="SUPFAM" id="SSF53383">
    <property type="entry name" value="PLP-dependent transferases"/>
    <property type="match status" value="1"/>
</dbReference>
<feature type="non-terminal residue" evidence="2">
    <location>
        <position position="266"/>
    </location>
</feature>
<accession>A0ABD2Q3K6</accession>
<dbReference type="InterPro" id="IPR015421">
    <property type="entry name" value="PyrdxlP-dep_Trfase_major"/>
</dbReference>
<evidence type="ECO:0000259" key="1">
    <source>
        <dbReference type="Pfam" id="PF00155"/>
    </source>
</evidence>
<organism evidence="2 3">
    <name type="scientific">Cichlidogyrus casuarinus</name>
    <dbReference type="NCBI Taxonomy" id="1844966"/>
    <lineage>
        <taxon>Eukaryota</taxon>
        <taxon>Metazoa</taxon>
        <taxon>Spiralia</taxon>
        <taxon>Lophotrochozoa</taxon>
        <taxon>Platyhelminthes</taxon>
        <taxon>Monogenea</taxon>
        <taxon>Monopisthocotylea</taxon>
        <taxon>Dactylogyridea</taxon>
        <taxon>Ancyrocephalidae</taxon>
        <taxon>Cichlidogyrus</taxon>
    </lineage>
</organism>
<dbReference type="Gene3D" id="3.90.1150.10">
    <property type="entry name" value="Aspartate Aminotransferase, domain 1"/>
    <property type="match status" value="1"/>
</dbReference>
<dbReference type="Gene3D" id="3.40.640.10">
    <property type="entry name" value="Type I PLP-dependent aspartate aminotransferase-like (Major domain)"/>
    <property type="match status" value="1"/>
</dbReference>
<dbReference type="Proteomes" id="UP001626550">
    <property type="component" value="Unassembled WGS sequence"/>
</dbReference>
<dbReference type="Pfam" id="PF00155">
    <property type="entry name" value="Aminotran_1_2"/>
    <property type="match status" value="1"/>
</dbReference>
<proteinExistence type="predicted"/>
<name>A0ABD2Q3K6_9PLAT</name>
<sequence>MMNDEFACSERAEKCLNPIRSLVFGLKMNPNPDYEMVHLSLGDPTAFGYLGPPETAIDTLIEMARDPKSHGYVASYGQSNSFITPSQSLLTKYMNMWYVLHQSLNSHPRQNLDENRKYVSMADAAQRVPVLHCSALTKRFLVPGWRMGWIVVCDKFDLAPKLRQGLRNLTGKILGPNTVIQHCIPRILEETDEKFHNFVISTYRKNRDIAMKELSNLRGITLSRPTGAMYLIFKVDFEKTFRHLKDDLTFCMKMISAVSVFCLPLS</sequence>
<protein>
    <recommendedName>
        <fullName evidence="1">Aminotransferase class I/classII large domain-containing protein</fullName>
    </recommendedName>
</protein>
<dbReference type="AlphaFoldDB" id="A0ABD2Q3K6"/>
<keyword evidence="3" id="KW-1185">Reference proteome</keyword>
<gene>
    <name evidence="2" type="ORF">Ciccas_008658</name>
</gene>
<dbReference type="InterPro" id="IPR015422">
    <property type="entry name" value="PyrdxlP-dep_Trfase_small"/>
</dbReference>
<evidence type="ECO:0000313" key="3">
    <source>
        <dbReference type="Proteomes" id="UP001626550"/>
    </source>
</evidence>
<dbReference type="PANTHER" id="PTHR45744">
    <property type="entry name" value="TYROSINE AMINOTRANSFERASE"/>
    <property type="match status" value="1"/>
</dbReference>
<dbReference type="PANTHER" id="PTHR45744:SF2">
    <property type="entry name" value="TYROSINE AMINOTRANSFERASE"/>
    <property type="match status" value="1"/>
</dbReference>
<dbReference type="EMBL" id="JBJKFK010001569">
    <property type="protein sequence ID" value="KAL3312741.1"/>
    <property type="molecule type" value="Genomic_DNA"/>
</dbReference>
<reference evidence="2 3" key="1">
    <citation type="submission" date="2024-11" db="EMBL/GenBank/DDBJ databases">
        <title>Adaptive evolution of stress response genes in parasites aligns with host niche diversity.</title>
        <authorList>
            <person name="Hahn C."/>
            <person name="Resl P."/>
        </authorList>
    </citation>
    <scope>NUCLEOTIDE SEQUENCE [LARGE SCALE GENOMIC DNA]</scope>
    <source>
        <strain evidence="2">EGGRZ-B1_66</strain>
        <tissue evidence="2">Body</tissue>
    </source>
</reference>
<dbReference type="InterPro" id="IPR004839">
    <property type="entry name" value="Aminotransferase_I/II_large"/>
</dbReference>
<dbReference type="InterPro" id="IPR015424">
    <property type="entry name" value="PyrdxlP-dep_Trfase"/>
</dbReference>